<dbReference type="InterPro" id="IPR029066">
    <property type="entry name" value="PLP-binding_barrel"/>
</dbReference>
<dbReference type="NCBIfam" id="TIGR01048">
    <property type="entry name" value="lysA"/>
    <property type="match status" value="1"/>
</dbReference>
<keyword evidence="12" id="KW-1185">Reference proteome</keyword>
<dbReference type="GO" id="GO:0009089">
    <property type="term" value="P:lysine biosynthetic process via diaminopimelate"/>
    <property type="evidence" value="ECO:0007669"/>
    <property type="project" value="UniProtKB-UniRule"/>
</dbReference>
<dbReference type="RefSeq" id="WP_181759766.1">
    <property type="nucleotide sequence ID" value="NZ_BMCR01000006.1"/>
</dbReference>
<dbReference type="PROSITE" id="PS00878">
    <property type="entry name" value="ODR_DC_2_1"/>
    <property type="match status" value="1"/>
</dbReference>
<feature type="modified residue" description="N6-(pyridoxal phosphate)lysine" evidence="5 7">
    <location>
        <position position="60"/>
    </location>
</feature>
<dbReference type="PRINTS" id="PR01181">
    <property type="entry name" value="DAPDCRBXLASE"/>
</dbReference>
<feature type="binding site" evidence="5">
    <location>
        <position position="314"/>
    </location>
    <ligand>
        <name>substrate</name>
    </ligand>
</feature>
<comment type="similarity">
    <text evidence="5">Belongs to the Orn/Lys/Arg decarboxylase class-II family. LysA subfamily.</text>
</comment>
<dbReference type="PANTHER" id="PTHR43727">
    <property type="entry name" value="DIAMINOPIMELATE DECARBOXYLASE"/>
    <property type="match status" value="1"/>
</dbReference>
<dbReference type="HAMAP" id="MF_02120">
    <property type="entry name" value="LysA"/>
    <property type="match status" value="1"/>
</dbReference>
<feature type="binding site" evidence="5">
    <location>
        <position position="375"/>
    </location>
    <ligand>
        <name>substrate</name>
    </ligand>
</feature>
<dbReference type="Proteomes" id="UP000559404">
    <property type="component" value="Unassembled WGS sequence"/>
</dbReference>
<feature type="binding site" evidence="5">
    <location>
        <position position="239"/>
    </location>
    <ligand>
        <name>pyridoxal 5'-phosphate</name>
        <dbReference type="ChEBI" id="CHEBI:597326"/>
    </ligand>
</feature>
<dbReference type="SUPFAM" id="SSF50621">
    <property type="entry name" value="Alanine racemase C-terminal domain-like"/>
    <property type="match status" value="1"/>
</dbReference>
<dbReference type="EC" id="4.1.1.20" evidence="5 6"/>
<accession>A0A838XXG0</accession>
<dbReference type="InterPro" id="IPR009006">
    <property type="entry name" value="Ala_racemase/Decarboxylase_C"/>
</dbReference>
<feature type="active site" description="Proton donor" evidence="7">
    <location>
        <position position="346"/>
    </location>
</feature>
<dbReference type="InterPro" id="IPR022644">
    <property type="entry name" value="De-COase2_N"/>
</dbReference>
<gene>
    <name evidence="5 11" type="primary">lysA</name>
    <name evidence="11" type="ORF">H1W37_07975</name>
</gene>
<evidence type="ECO:0000256" key="3">
    <source>
        <dbReference type="ARBA" id="ARBA00022898"/>
    </source>
</evidence>
<dbReference type="EMBL" id="JACEON010000005">
    <property type="protein sequence ID" value="MBA4611583.1"/>
    <property type="molecule type" value="Genomic_DNA"/>
</dbReference>
<reference evidence="11 12" key="1">
    <citation type="submission" date="2020-07" db="EMBL/GenBank/DDBJ databases">
        <authorList>
            <person name="Li M."/>
        </authorList>
    </citation>
    <scope>NUCLEOTIDE SEQUENCE [LARGE SCALE GENOMIC DNA]</scope>
    <source>
        <strain evidence="11 12">DSM 23284</strain>
    </source>
</reference>
<evidence type="ECO:0000256" key="1">
    <source>
        <dbReference type="ARBA" id="ARBA00001933"/>
    </source>
</evidence>
<comment type="cofactor">
    <cofactor evidence="1 5 7 8">
        <name>pyridoxal 5'-phosphate</name>
        <dbReference type="ChEBI" id="CHEBI:597326"/>
    </cofactor>
</comment>
<dbReference type="InterPro" id="IPR002986">
    <property type="entry name" value="DAP_deCOOHase_LysA"/>
</dbReference>
<feature type="binding site" evidence="5">
    <location>
        <position position="318"/>
    </location>
    <ligand>
        <name>substrate</name>
    </ligand>
</feature>
<evidence type="ECO:0000259" key="9">
    <source>
        <dbReference type="Pfam" id="PF00278"/>
    </source>
</evidence>
<sequence>MHHFSYVNDRLHAEDVPVAEIAAAVGTPFYCYSTATLERHYQVFSEAFANIDALVCYAVKANSNQAVLTTLARMGAGMDVVSGGELRRARAAGVPGEKILFSGVAKTAEEQALGLDEGILCFNVESEPELQQLSRVATEKGKTARVSLRINPDVDARTHAKISTGKSENKFGIPWRRAREAYAAAGKLPGIEVTGIDMHIGSQIVELEPFDAAFSRLGTLIGELRADGHTIDHVDLGGGLGIPYRDNNEPPPNPEAYARIVRRHVEDLDCKVIFEPGRMIAGNAGILVTEVVYVKEGADKAFVIVDAAMNDLIRPTLYDAYHEVRPVVTKGPDHPRIRADVVGPVCETGDYLAHDRDLPAVEAGELLAVHSAGAYGAVLASSYNSRLLVPEVLVKGDSYSVVRPRPSYEDLIGLDRLPDWLTED</sequence>
<comment type="pathway">
    <text evidence="5 8">Amino-acid biosynthesis; L-lysine biosynthesis via DAP pathway; L-lysine from DL-2,6-diaminopimelate: step 1/1.</text>
</comment>
<name>A0A838XXG0_9HYPH</name>
<dbReference type="UniPathway" id="UPA00034">
    <property type="reaction ID" value="UER00027"/>
</dbReference>
<evidence type="ECO:0000256" key="4">
    <source>
        <dbReference type="ARBA" id="ARBA00023239"/>
    </source>
</evidence>
<evidence type="ECO:0000256" key="8">
    <source>
        <dbReference type="RuleBase" id="RU003738"/>
    </source>
</evidence>
<feature type="domain" description="Orn/DAP/Arg decarboxylase 2 N-terminal" evidence="10">
    <location>
        <begin position="35"/>
        <end position="281"/>
    </location>
</feature>
<comment type="caution">
    <text evidence="11">The sequence shown here is derived from an EMBL/GenBank/DDBJ whole genome shotgun (WGS) entry which is preliminary data.</text>
</comment>
<dbReference type="CDD" id="cd06828">
    <property type="entry name" value="PLPDE_III_DapDC"/>
    <property type="match status" value="1"/>
</dbReference>
<dbReference type="FunFam" id="3.20.20.10:FF:000003">
    <property type="entry name" value="Diaminopimelate decarboxylase"/>
    <property type="match status" value="1"/>
</dbReference>
<dbReference type="PANTHER" id="PTHR43727:SF2">
    <property type="entry name" value="GROUP IV DECARBOXYLASE"/>
    <property type="match status" value="1"/>
</dbReference>
<feature type="binding site" evidence="5">
    <location>
        <position position="375"/>
    </location>
    <ligand>
        <name>pyridoxal 5'-phosphate</name>
        <dbReference type="ChEBI" id="CHEBI:597326"/>
    </ligand>
</feature>
<dbReference type="GO" id="GO:0030170">
    <property type="term" value="F:pyridoxal phosphate binding"/>
    <property type="evidence" value="ECO:0007669"/>
    <property type="project" value="UniProtKB-UniRule"/>
</dbReference>
<evidence type="ECO:0000256" key="5">
    <source>
        <dbReference type="HAMAP-Rule" id="MF_02120"/>
    </source>
</evidence>
<feature type="binding site" evidence="5">
    <location>
        <position position="278"/>
    </location>
    <ligand>
        <name>substrate</name>
    </ligand>
</feature>
<evidence type="ECO:0000256" key="6">
    <source>
        <dbReference type="NCBIfam" id="TIGR01048"/>
    </source>
</evidence>
<evidence type="ECO:0000313" key="12">
    <source>
        <dbReference type="Proteomes" id="UP000559404"/>
    </source>
</evidence>
<comment type="function">
    <text evidence="5">Specifically catalyzes the decarboxylation of meso-diaminopimelate (meso-DAP) to L-lysine.</text>
</comment>
<comment type="catalytic activity">
    <reaction evidence="5 8">
        <text>meso-2,6-diaminopimelate + H(+) = L-lysine + CO2</text>
        <dbReference type="Rhea" id="RHEA:15101"/>
        <dbReference type="ChEBI" id="CHEBI:15378"/>
        <dbReference type="ChEBI" id="CHEBI:16526"/>
        <dbReference type="ChEBI" id="CHEBI:32551"/>
        <dbReference type="ChEBI" id="CHEBI:57791"/>
        <dbReference type="EC" id="4.1.1.20"/>
    </reaction>
</comment>
<organism evidence="11 12">
    <name type="scientific">Stappia taiwanensis</name>
    <dbReference type="NCBI Taxonomy" id="992267"/>
    <lineage>
        <taxon>Bacteria</taxon>
        <taxon>Pseudomonadati</taxon>
        <taxon>Pseudomonadota</taxon>
        <taxon>Alphaproteobacteria</taxon>
        <taxon>Hyphomicrobiales</taxon>
        <taxon>Stappiaceae</taxon>
        <taxon>Stappia</taxon>
    </lineage>
</organism>
<evidence type="ECO:0000256" key="7">
    <source>
        <dbReference type="PIRSR" id="PIRSR600183-50"/>
    </source>
</evidence>
<dbReference type="InterPro" id="IPR022653">
    <property type="entry name" value="De-COase2_pyr-phos_BS"/>
</dbReference>
<dbReference type="SUPFAM" id="SSF51419">
    <property type="entry name" value="PLP-binding barrel"/>
    <property type="match status" value="1"/>
</dbReference>
<keyword evidence="5 8" id="KW-0457">Lysine biosynthesis</keyword>
<evidence type="ECO:0000256" key="2">
    <source>
        <dbReference type="ARBA" id="ARBA00022793"/>
    </source>
</evidence>
<dbReference type="Gene3D" id="2.40.37.10">
    <property type="entry name" value="Lyase, Ornithine Decarboxylase, Chain A, domain 1"/>
    <property type="match status" value="1"/>
</dbReference>
<dbReference type="InterPro" id="IPR022643">
    <property type="entry name" value="De-COase2_C"/>
</dbReference>
<keyword evidence="4 5" id="KW-0456">Lyase</keyword>
<dbReference type="AlphaFoldDB" id="A0A838XXG0"/>
<dbReference type="PRINTS" id="PR01179">
    <property type="entry name" value="ODADCRBXLASE"/>
</dbReference>
<reference evidence="11 12" key="2">
    <citation type="submission" date="2020-08" db="EMBL/GenBank/DDBJ databases">
        <title>Stappia taiwanensis sp. nov., isolated from a coastal thermal spring.</title>
        <authorList>
            <person name="Kampfer P."/>
        </authorList>
    </citation>
    <scope>NUCLEOTIDE SEQUENCE [LARGE SCALE GENOMIC DNA]</scope>
    <source>
        <strain evidence="11 12">DSM 23284</strain>
    </source>
</reference>
<evidence type="ECO:0000313" key="11">
    <source>
        <dbReference type="EMBL" id="MBA4611583.1"/>
    </source>
</evidence>
<feature type="binding site" evidence="5">
    <location>
        <begin position="275"/>
        <end position="278"/>
    </location>
    <ligand>
        <name>pyridoxal 5'-phosphate</name>
        <dbReference type="ChEBI" id="CHEBI:597326"/>
    </ligand>
</feature>
<evidence type="ECO:0000259" key="10">
    <source>
        <dbReference type="Pfam" id="PF02784"/>
    </source>
</evidence>
<dbReference type="Gene3D" id="3.20.20.10">
    <property type="entry name" value="Alanine racemase"/>
    <property type="match status" value="1"/>
</dbReference>
<keyword evidence="3 5" id="KW-0663">Pyridoxal phosphate</keyword>
<comment type="subunit">
    <text evidence="5">Homodimer.</text>
</comment>
<keyword evidence="5" id="KW-0028">Amino-acid biosynthesis</keyword>
<feature type="domain" description="Orn/DAP/Arg decarboxylase 2 C-terminal" evidence="9">
    <location>
        <begin position="29"/>
        <end position="373"/>
    </location>
</feature>
<dbReference type="Pfam" id="PF00278">
    <property type="entry name" value="Orn_DAP_Arg_deC"/>
    <property type="match status" value="1"/>
</dbReference>
<proteinExistence type="inferred from homology"/>
<protein>
    <recommendedName>
        <fullName evidence="5 6">Diaminopimelate decarboxylase</fullName>
        <shortName evidence="5">DAP decarboxylase</shortName>
        <shortName evidence="5">DAPDC</shortName>
        <ecNumber evidence="5 6">4.1.1.20</ecNumber>
    </recommendedName>
</protein>
<dbReference type="InterPro" id="IPR000183">
    <property type="entry name" value="Orn/DAP/Arg_de-COase"/>
</dbReference>
<dbReference type="GO" id="GO:0008836">
    <property type="term" value="F:diaminopimelate decarboxylase activity"/>
    <property type="evidence" value="ECO:0007669"/>
    <property type="project" value="UniProtKB-UniRule"/>
</dbReference>
<feature type="binding site" evidence="5">
    <location>
        <position position="347"/>
    </location>
    <ligand>
        <name>substrate</name>
    </ligand>
</feature>
<keyword evidence="2 5" id="KW-0210">Decarboxylase</keyword>
<dbReference type="Pfam" id="PF02784">
    <property type="entry name" value="Orn_Arg_deC_N"/>
    <property type="match status" value="1"/>
</dbReference>